<keyword evidence="3" id="KW-0479">Metal-binding</keyword>
<evidence type="ECO:0000256" key="1">
    <source>
        <dbReference type="ARBA" id="ARBA00022475"/>
    </source>
</evidence>
<name>A0A4V1A2F1_9BURK</name>
<evidence type="ECO:0000313" key="8">
    <source>
        <dbReference type="EMBL" id="QBK05829.1"/>
    </source>
</evidence>
<feature type="region of interest" description="Disordered" evidence="6">
    <location>
        <begin position="278"/>
        <end position="300"/>
    </location>
</feature>
<dbReference type="OrthoDB" id="9802481at2"/>
<keyword evidence="5" id="KW-0464">Manganese</keyword>
<feature type="compositionally biased region" description="Basic and acidic residues" evidence="6">
    <location>
        <begin position="278"/>
        <end position="290"/>
    </location>
</feature>
<evidence type="ECO:0000256" key="6">
    <source>
        <dbReference type="SAM" id="MobiDB-lite"/>
    </source>
</evidence>
<dbReference type="GO" id="GO:0046872">
    <property type="term" value="F:metal ion binding"/>
    <property type="evidence" value="ECO:0007669"/>
    <property type="project" value="UniProtKB-KW"/>
</dbReference>
<keyword evidence="1" id="KW-1003">Cell membrane</keyword>
<dbReference type="Pfam" id="PF00149">
    <property type="entry name" value="Metallophos"/>
    <property type="match status" value="1"/>
</dbReference>
<dbReference type="GO" id="GO:0008758">
    <property type="term" value="F:UDP-2,3-diacylglucosamine hydrolase activity"/>
    <property type="evidence" value="ECO:0007669"/>
    <property type="project" value="TreeGrafter"/>
</dbReference>
<sequence length="300" mass="34401">MKNTLIENMRVAMEDHEDTDGKRPRYRAVFISDLHLGTPGCQAGPLLDFLRESSSECLYLVGDIIDGWQLRRRWFWPQQHNDVVQKLLRRARKGSRVIFVPGNHDEFARQFLDHQFGGIEVVEEAVHVTATGQRLWVTHGDYFDGVIQYAKWLAYVGDTLYEWALKLNRYLNHWRAKLGLPYWSLSAYLKLKVKKAVNFISDFEVAVAREAKKRGHHGVVCGHIHHAEMREIDGVLYCNDGDWVESLTALVEHHDGRLEIVHWGQVLAGVIANARDGRERGADTDEKNAEEVSPVLVSQP</sequence>
<dbReference type="AlphaFoldDB" id="A0A4V1A2F1"/>
<dbReference type="Proteomes" id="UP000292939">
    <property type="component" value="Chromosome"/>
</dbReference>
<dbReference type="Gene3D" id="3.60.21.10">
    <property type="match status" value="1"/>
</dbReference>
<evidence type="ECO:0000256" key="5">
    <source>
        <dbReference type="ARBA" id="ARBA00023211"/>
    </source>
</evidence>
<reference evidence="8 9" key="1">
    <citation type="submission" date="2018-07" db="EMBL/GenBank/DDBJ databases">
        <title>Exploring interactions and the metabolic potential of the ultra-small soil bacteria Hylemonella gracilis.</title>
        <authorList>
            <person name="Tyc O."/>
            <person name="Kulkarni P."/>
            <person name="Gawehns F."/>
            <person name="Hundscheid M."/>
            <person name="Zweers H."/>
            <person name="Garbeva P."/>
        </authorList>
    </citation>
    <scope>NUCLEOTIDE SEQUENCE [LARGE SCALE GENOMIC DNA]</scope>
    <source>
        <strain evidence="8 9">NS1</strain>
    </source>
</reference>
<dbReference type="InterPro" id="IPR043461">
    <property type="entry name" value="LpxH-like"/>
</dbReference>
<feature type="domain" description="Calcineurin-like phosphoesterase" evidence="7">
    <location>
        <begin position="27"/>
        <end position="226"/>
    </location>
</feature>
<dbReference type="InterPro" id="IPR029052">
    <property type="entry name" value="Metallo-depent_PP-like"/>
</dbReference>
<dbReference type="GO" id="GO:0016020">
    <property type="term" value="C:membrane"/>
    <property type="evidence" value="ECO:0007669"/>
    <property type="project" value="GOC"/>
</dbReference>
<evidence type="ECO:0000256" key="2">
    <source>
        <dbReference type="ARBA" id="ARBA00022519"/>
    </source>
</evidence>
<dbReference type="KEGG" id="hgr:DW355_14835"/>
<gene>
    <name evidence="8" type="ORF">DW355_14835</name>
</gene>
<keyword evidence="4" id="KW-0472">Membrane</keyword>
<dbReference type="PANTHER" id="PTHR34990:SF2">
    <property type="entry name" value="BLL8164 PROTEIN"/>
    <property type="match status" value="1"/>
</dbReference>
<dbReference type="CDD" id="cd07398">
    <property type="entry name" value="MPP_YbbF-LpxH"/>
    <property type="match status" value="1"/>
</dbReference>
<dbReference type="SUPFAM" id="SSF56300">
    <property type="entry name" value="Metallo-dependent phosphatases"/>
    <property type="match status" value="1"/>
</dbReference>
<evidence type="ECO:0000259" key="7">
    <source>
        <dbReference type="Pfam" id="PF00149"/>
    </source>
</evidence>
<dbReference type="InterPro" id="IPR004843">
    <property type="entry name" value="Calcineurin-like_PHP"/>
</dbReference>
<evidence type="ECO:0000313" key="9">
    <source>
        <dbReference type="Proteomes" id="UP000292939"/>
    </source>
</evidence>
<protein>
    <submittedName>
        <fullName evidence="8">UDP-2,3-diacylglucosamine diphosphatase</fullName>
    </submittedName>
</protein>
<evidence type="ECO:0000256" key="3">
    <source>
        <dbReference type="ARBA" id="ARBA00022723"/>
    </source>
</evidence>
<organism evidence="8 9">
    <name type="scientific">Hylemonella gracilis</name>
    <dbReference type="NCBI Taxonomy" id="80880"/>
    <lineage>
        <taxon>Bacteria</taxon>
        <taxon>Pseudomonadati</taxon>
        <taxon>Pseudomonadota</taxon>
        <taxon>Betaproteobacteria</taxon>
        <taxon>Burkholderiales</taxon>
        <taxon>Comamonadaceae</taxon>
        <taxon>Hylemonella</taxon>
    </lineage>
</organism>
<keyword evidence="2" id="KW-0997">Cell inner membrane</keyword>
<dbReference type="RefSeq" id="WP_131281204.1">
    <property type="nucleotide sequence ID" value="NZ_CP031395.1"/>
</dbReference>
<evidence type="ECO:0000256" key="4">
    <source>
        <dbReference type="ARBA" id="ARBA00023136"/>
    </source>
</evidence>
<dbReference type="EMBL" id="CP031395">
    <property type="protein sequence ID" value="QBK05829.1"/>
    <property type="molecule type" value="Genomic_DNA"/>
</dbReference>
<proteinExistence type="predicted"/>
<dbReference type="PANTHER" id="PTHR34990">
    <property type="entry name" value="UDP-2,3-DIACYLGLUCOSAMINE HYDROLASE-RELATED"/>
    <property type="match status" value="1"/>
</dbReference>
<accession>A0A4V1A2F1</accession>
<dbReference type="GO" id="GO:0009245">
    <property type="term" value="P:lipid A biosynthetic process"/>
    <property type="evidence" value="ECO:0007669"/>
    <property type="project" value="TreeGrafter"/>
</dbReference>